<keyword evidence="4" id="KW-1185">Reference proteome</keyword>
<evidence type="ECO:0000313" key="3">
    <source>
        <dbReference type="Proteomes" id="UP000054632"/>
    </source>
</evidence>
<evidence type="ECO:0000313" key="2">
    <source>
        <dbReference type="EMBL" id="KRZ28173.1"/>
    </source>
</evidence>
<evidence type="ECO:0000313" key="4">
    <source>
        <dbReference type="Proteomes" id="UP000054805"/>
    </source>
</evidence>
<sequence length="46" mass="5349">MREEIICNLWHCVKLQKSVFSAPNSPPFRKKGTVDYLDALRSEDLI</sequence>
<accession>A0A0V1IZU3</accession>
<gene>
    <name evidence="1" type="ORF">T4A_9886</name>
    <name evidence="2" type="ORF">T4B_8944</name>
</gene>
<organism evidence="2 4">
    <name type="scientific">Trichinella pseudospiralis</name>
    <name type="common">Parasitic roundworm</name>
    <dbReference type="NCBI Taxonomy" id="6337"/>
    <lineage>
        <taxon>Eukaryota</taxon>
        <taxon>Metazoa</taxon>
        <taxon>Ecdysozoa</taxon>
        <taxon>Nematoda</taxon>
        <taxon>Enoplea</taxon>
        <taxon>Dorylaimia</taxon>
        <taxon>Trichinellida</taxon>
        <taxon>Trichinellidae</taxon>
        <taxon>Trichinella</taxon>
    </lineage>
</organism>
<dbReference type="Proteomes" id="UP000054805">
    <property type="component" value="Unassembled WGS sequence"/>
</dbReference>
<evidence type="ECO:0000313" key="1">
    <source>
        <dbReference type="EMBL" id="KRY74465.1"/>
    </source>
</evidence>
<name>A0A0V1IZU3_TRIPS</name>
<reference evidence="3 4" key="1">
    <citation type="submission" date="2015-01" db="EMBL/GenBank/DDBJ databases">
        <title>Evolution of Trichinella species and genotypes.</title>
        <authorList>
            <person name="Korhonen P.K."/>
            <person name="Edoardo P."/>
            <person name="Giuseppe L.R."/>
            <person name="Gasser R.B."/>
        </authorList>
    </citation>
    <scope>NUCLEOTIDE SEQUENCE [LARGE SCALE GENOMIC DNA]</scope>
    <source>
        <strain evidence="1">ISS13</strain>
        <strain evidence="2">ISS588</strain>
    </source>
</reference>
<protein>
    <submittedName>
        <fullName evidence="2">Uncharacterized protein</fullName>
    </submittedName>
</protein>
<dbReference type="AlphaFoldDB" id="A0A0V1IZU3"/>
<dbReference type="EMBL" id="JYDR01000025">
    <property type="protein sequence ID" value="KRY74465.1"/>
    <property type="molecule type" value="Genomic_DNA"/>
</dbReference>
<comment type="caution">
    <text evidence="2">The sequence shown here is derived from an EMBL/GenBank/DDBJ whole genome shotgun (WGS) entry which is preliminary data.</text>
</comment>
<dbReference type="EMBL" id="JYDS01000061">
    <property type="protein sequence ID" value="KRZ28173.1"/>
    <property type="molecule type" value="Genomic_DNA"/>
</dbReference>
<proteinExistence type="predicted"/>
<dbReference type="Proteomes" id="UP000054632">
    <property type="component" value="Unassembled WGS sequence"/>
</dbReference>